<dbReference type="Pfam" id="PF24681">
    <property type="entry name" value="Kelch_KLHDC2_KLHL20_DRC7"/>
    <property type="match status" value="1"/>
</dbReference>
<dbReference type="PANTHER" id="PTHR46093">
    <property type="entry name" value="ACYL-COA-BINDING DOMAIN-CONTAINING PROTEIN 5"/>
    <property type="match status" value="1"/>
</dbReference>
<evidence type="ECO:0000256" key="2">
    <source>
        <dbReference type="ARBA" id="ARBA00022737"/>
    </source>
</evidence>
<keyword evidence="2" id="KW-0677">Repeat</keyword>
<dbReference type="SUPFAM" id="SSF117281">
    <property type="entry name" value="Kelch motif"/>
    <property type="match status" value="1"/>
</dbReference>
<reference evidence="3 4" key="1">
    <citation type="journal article" date="2018" name="Sci. Data">
        <title>The draft genome sequence of cork oak.</title>
        <authorList>
            <person name="Ramos A.M."/>
            <person name="Usie A."/>
            <person name="Barbosa P."/>
            <person name="Barros P.M."/>
            <person name="Capote T."/>
            <person name="Chaves I."/>
            <person name="Simoes F."/>
            <person name="Abreu I."/>
            <person name="Carrasquinho I."/>
            <person name="Faro C."/>
            <person name="Guimaraes J.B."/>
            <person name="Mendonca D."/>
            <person name="Nobrega F."/>
            <person name="Rodrigues L."/>
            <person name="Saibo N.J.M."/>
            <person name="Varela M.C."/>
            <person name="Egas C."/>
            <person name="Matos J."/>
            <person name="Miguel C.M."/>
            <person name="Oliveira M.M."/>
            <person name="Ricardo C.P."/>
            <person name="Goncalves S."/>
        </authorList>
    </citation>
    <scope>NUCLEOTIDE SEQUENCE [LARGE SCALE GENOMIC DNA]</scope>
    <source>
        <strain evidence="4">cv. HL8</strain>
    </source>
</reference>
<gene>
    <name evidence="3" type="primary">ACBP5</name>
    <name evidence="3" type="ORF">CFP56_012979</name>
</gene>
<keyword evidence="1" id="KW-0880">Kelch repeat</keyword>
<dbReference type="InterPro" id="IPR015915">
    <property type="entry name" value="Kelch-typ_b-propeller"/>
</dbReference>
<evidence type="ECO:0000313" key="3">
    <source>
        <dbReference type="EMBL" id="KAK7843046.1"/>
    </source>
</evidence>
<name>A0AAW0KWJ0_QUESU</name>
<dbReference type="PANTHER" id="PTHR46093:SF9">
    <property type="entry name" value="DCD DOMAIN-CONTAINING PROTEIN"/>
    <property type="match status" value="1"/>
</dbReference>
<keyword evidence="4" id="KW-1185">Reference proteome</keyword>
<dbReference type="AlphaFoldDB" id="A0AAW0KWJ0"/>
<dbReference type="EMBL" id="PKMF04000210">
    <property type="protein sequence ID" value="KAK7843046.1"/>
    <property type="molecule type" value="Genomic_DNA"/>
</dbReference>
<comment type="caution">
    <text evidence="3">The sequence shown here is derived from an EMBL/GenBank/DDBJ whole genome shotgun (WGS) entry which is preliminary data.</text>
</comment>
<dbReference type="Proteomes" id="UP000237347">
    <property type="component" value="Unassembled WGS sequence"/>
</dbReference>
<evidence type="ECO:0000313" key="4">
    <source>
        <dbReference type="Proteomes" id="UP000237347"/>
    </source>
</evidence>
<sequence>MSLSLITNSTSVIVANVFNISIASHTWISPSLRGDGPEAREGHSAALVGKRLIIFGGCGKSANNNDEIYYNDLYILNTETFVWKRATTSGTPPSPRDSHTCSSWKNKFIVIGGEDAHDYYLSDVHVLDTDTLIWKELNTSGHLLPPRAGHATVAFGKSLFVFGGFTDAQNLYNDLYALDVGLVREKEWRLDKLSLRKQLKLKCQEQNLTPPHDKALVRVGMGADTYQPMIVPTTGQPGFFFYQ</sequence>
<evidence type="ECO:0000256" key="1">
    <source>
        <dbReference type="ARBA" id="ARBA00022441"/>
    </source>
</evidence>
<protein>
    <submittedName>
        <fullName evidence="3">Acyl-coa-binding domain-containing protein 5</fullName>
    </submittedName>
</protein>
<dbReference type="Gene3D" id="2.120.10.80">
    <property type="entry name" value="Kelch-type beta propeller"/>
    <property type="match status" value="1"/>
</dbReference>
<proteinExistence type="predicted"/>
<accession>A0AAW0KWJ0</accession>
<organism evidence="3 4">
    <name type="scientific">Quercus suber</name>
    <name type="common">Cork oak</name>
    <dbReference type="NCBI Taxonomy" id="58331"/>
    <lineage>
        <taxon>Eukaryota</taxon>
        <taxon>Viridiplantae</taxon>
        <taxon>Streptophyta</taxon>
        <taxon>Embryophyta</taxon>
        <taxon>Tracheophyta</taxon>
        <taxon>Spermatophyta</taxon>
        <taxon>Magnoliopsida</taxon>
        <taxon>eudicotyledons</taxon>
        <taxon>Gunneridae</taxon>
        <taxon>Pentapetalae</taxon>
        <taxon>rosids</taxon>
        <taxon>fabids</taxon>
        <taxon>Fagales</taxon>
        <taxon>Fagaceae</taxon>
        <taxon>Quercus</taxon>
    </lineage>
</organism>